<dbReference type="Pfam" id="PF02518">
    <property type="entry name" value="HATPase_c"/>
    <property type="match status" value="1"/>
</dbReference>
<evidence type="ECO:0000256" key="3">
    <source>
        <dbReference type="ARBA" id="ARBA00006434"/>
    </source>
</evidence>
<dbReference type="SMART" id="SM00388">
    <property type="entry name" value="HisKA"/>
    <property type="match status" value="1"/>
</dbReference>
<comment type="caution">
    <text evidence="16">The sequence shown here is derived from an EMBL/GenBank/DDBJ whole genome shotgun (WGS) entry which is preliminary data.</text>
</comment>
<dbReference type="InterPro" id="IPR036890">
    <property type="entry name" value="HATPase_C_sf"/>
</dbReference>
<evidence type="ECO:0000256" key="12">
    <source>
        <dbReference type="SAM" id="Coils"/>
    </source>
</evidence>
<feature type="coiled-coil region" evidence="12">
    <location>
        <begin position="721"/>
        <end position="762"/>
    </location>
</feature>
<feature type="modified residue" description="4-aspartylphosphate" evidence="11">
    <location>
        <position position="1052"/>
    </location>
</feature>
<feature type="transmembrane region" description="Helical" evidence="13">
    <location>
        <begin position="405"/>
        <end position="426"/>
    </location>
</feature>
<dbReference type="SUPFAM" id="SSF52172">
    <property type="entry name" value="CheY-like"/>
    <property type="match status" value="1"/>
</dbReference>
<comment type="subcellular location">
    <subcellularLocation>
        <location evidence="2">Membrane</location>
        <topology evidence="2">Multi-pass membrane protein</topology>
    </subcellularLocation>
</comment>
<feature type="transmembrane region" description="Helical" evidence="13">
    <location>
        <begin position="6"/>
        <end position="25"/>
    </location>
</feature>
<sequence length="1120" mass="124598">MFSIWLLTILAIGYLAVLFAVGFWGDRFHRSGAQRPVIYSLALGIHCTSWAFFGTTAQSATYGWAFTPTYVGSILVFAFGYPLLRRVIYICQQQNVSSLADFIGTQYNKSHLIAAFVTLICFLGVMPYTALQLDAVTTSVNLLADGEPQWPGGTSFYVALLMAIFAILFGTRSLSLTEKHPGLMLAIAFESVVKLLAFILVGVFVCYMMFDGVLDLLGKVQQHEPARQILSTGSAPLVYLSHMLLGFCSMFCLPRQFHINYVENNGEQELRTARWLFPLYLLAINLFVLPVALAGKILLPEANTDTYVLALPMLAQEPLVALIAFIGGLSAASSMIIVATLAMGIMIANNLITPLWLKLHFRPNQHQALRPKSLLNIRRLTVVLVIGLAYLYSQYLSQTAPLVNSGIIAMALLAQLAPTLLFALYWKQASKTAAILATLAGCSGWVIWLLWPSIKASYYFESTPSDLAMSQGVLLSLGINLGCFVLVSLMRRGYRHSLATNVKPEAAIIPTIKISSLLAVTQKVLSPHQQHALKTSIERANNMSYASGQLIQRVERELSAHVGNASARILLSAITEQEHVPLDELVGLVEEASQSYQFNYELLQSSVEHIEQGISVVDRHLKLLAWNQRYIELFDYPAGFVRAGLTVEELLRFNARRGMLGHIEDLDGEVKKRIGYIRQGSSYKYLRTQHDGRVIELQGNPMPGGGFVTTYSDITEYVKTQQALEEAKNTLEHRVEERTEQLQHTNQALQIAKLDAEKANESKTKFLAAASHDLMQPFNAATLFAGMITQKAQHTEVSELARGLQQSLNNAEELLGMLLDMTRLDAGILQVHRQRFALKDILDQLVSEFRLLAAQKNLELRYCPTSMVVESDKKLLRRVLQNLVSNAIRYTDKGKILVGCRRHQGKLRIQVWDTGPGIAKEQQQEIFNEFHQLQQENKQGLGLGLTIVERISKLLGHPIRLTSVMGKGTTFEVSLPCYAPKMVAATAPPSAEQQDKSAFLSGHTVLVVDNEPQVLRAMTQLFEQWGAQTYCAANQEQAIAAMDNAPSLLIMDYHLDHGAIGTDLAQVLYQHWQRKVPTILNSANYEESIREQAIEAGFSFLHKPVKAGALKRLIRKLLEQ</sequence>
<evidence type="ECO:0000256" key="6">
    <source>
        <dbReference type="ARBA" id="ARBA00022679"/>
    </source>
</evidence>
<feature type="transmembrane region" description="Helical" evidence="13">
    <location>
        <begin position="112"/>
        <end position="130"/>
    </location>
</feature>
<feature type="transmembrane region" description="Helical" evidence="13">
    <location>
        <begin position="319"/>
        <end position="352"/>
    </location>
</feature>
<protein>
    <recommendedName>
        <fullName evidence="4">histidine kinase</fullName>
        <ecNumber evidence="4">2.7.13.3</ecNumber>
    </recommendedName>
</protein>
<keyword evidence="10 13" id="KW-0472">Membrane</keyword>
<dbReference type="Pfam" id="PF00512">
    <property type="entry name" value="HisKA"/>
    <property type="match status" value="1"/>
</dbReference>
<dbReference type="Proteomes" id="UP000614272">
    <property type="component" value="Unassembled WGS sequence"/>
</dbReference>
<organism evidence="16 17">
    <name type="scientific">Lacimicrobium alkaliphilum</name>
    <dbReference type="NCBI Taxonomy" id="1526571"/>
    <lineage>
        <taxon>Bacteria</taxon>
        <taxon>Pseudomonadati</taxon>
        <taxon>Pseudomonadota</taxon>
        <taxon>Gammaproteobacteria</taxon>
        <taxon>Alteromonadales</taxon>
        <taxon>Alteromonadaceae</taxon>
        <taxon>Lacimicrobium</taxon>
    </lineage>
</organism>
<comment type="similarity">
    <text evidence="3">Belongs to the sodium:solute symporter (SSF) (TC 2.A.21) family.</text>
</comment>
<dbReference type="SUPFAM" id="SSF55785">
    <property type="entry name" value="PYP-like sensor domain (PAS domain)"/>
    <property type="match status" value="1"/>
</dbReference>
<evidence type="ECO:0000256" key="1">
    <source>
        <dbReference type="ARBA" id="ARBA00000085"/>
    </source>
</evidence>
<keyword evidence="17" id="KW-1185">Reference proteome</keyword>
<keyword evidence="12" id="KW-0175">Coiled coil</keyword>
<evidence type="ECO:0000256" key="4">
    <source>
        <dbReference type="ARBA" id="ARBA00012438"/>
    </source>
</evidence>
<evidence type="ECO:0000256" key="7">
    <source>
        <dbReference type="ARBA" id="ARBA00022692"/>
    </source>
</evidence>
<evidence type="ECO:0000313" key="16">
    <source>
        <dbReference type="EMBL" id="GGD74176.1"/>
    </source>
</evidence>
<dbReference type="SMART" id="SM00448">
    <property type="entry name" value="REC"/>
    <property type="match status" value="1"/>
</dbReference>
<dbReference type="PROSITE" id="PS50109">
    <property type="entry name" value="HIS_KIN"/>
    <property type="match status" value="1"/>
</dbReference>
<dbReference type="InterPro" id="IPR003661">
    <property type="entry name" value="HisK_dim/P_dom"/>
</dbReference>
<dbReference type="InterPro" id="IPR036097">
    <property type="entry name" value="HisK_dim/P_sf"/>
</dbReference>
<dbReference type="InterPro" id="IPR004358">
    <property type="entry name" value="Sig_transdc_His_kin-like_C"/>
</dbReference>
<evidence type="ECO:0000256" key="9">
    <source>
        <dbReference type="ARBA" id="ARBA00022989"/>
    </source>
</evidence>
<dbReference type="PROSITE" id="PS50110">
    <property type="entry name" value="RESPONSE_REGULATORY"/>
    <property type="match status" value="1"/>
</dbReference>
<name>A0ABQ1RL85_9ALTE</name>
<dbReference type="PRINTS" id="PR00344">
    <property type="entry name" value="BCTRLSENSOR"/>
</dbReference>
<dbReference type="InterPro" id="IPR035965">
    <property type="entry name" value="PAS-like_dom_sf"/>
</dbReference>
<dbReference type="SUPFAM" id="SSF55874">
    <property type="entry name" value="ATPase domain of HSP90 chaperone/DNA topoisomerase II/histidine kinase"/>
    <property type="match status" value="1"/>
</dbReference>
<feature type="transmembrane region" description="Helical" evidence="13">
    <location>
        <begin position="62"/>
        <end position="84"/>
    </location>
</feature>
<feature type="transmembrane region" description="Helical" evidence="13">
    <location>
        <begin position="183"/>
        <end position="210"/>
    </location>
</feature>
<dbReference type="SUPFAM" id="SSF47384">
    <property type="entry name" value="Homodimeric domain of signal transducing histidine kinase"/>
    <property type="match status" value="1"/>
</dbReference>
<gene>
    <name evidence="16" type="ORF">GCM10011357_31500</name>
</gene>
<dbReference type="Gene3D" id="3.40.50.2300">
    <property type="match status" value="1"/>
</dbReference>
<dbReference type="InterPro" id="IPR011006">
    <property type="entry name" value="CheY-like_superfamily"/>
</dbReference>
<feature type="transmembrane region" description="Helical" evidence="13">
    <location>
        <begin position="373"/>
        <end position="393"/>
    </location>
</feature>
<evidence type="ECO:0000256" key="11">
    <source>
        <dbReference type="PROSITE-ProRule" id="PRU00169"/>
    </source>
</evidence>
<feature type="transmembrane region" description="Helical" evidence="13">
    <location>
        <begin position="150"/>
        <end position="171"/>
    </location>
</feature>
<reference evidence="17" key="1">
    <citation type="journal article" date="2019" name="Int. J. Syst. Evol. Microbiol.">
        <title>The Global Catalogue of Microorganisms (GCM) 10K type strain sequencing project: providing services to taxonomists for standard genome sequencing and annotation.</title>
        <authorList>
            <consortium name="The Broad Institute Genomics Platform"/>
            <consortium name="The Broad Institute Genome Sequencing Center for Infectious Disease"/>
            <person name="Wu L."/>
            <person name="Ma J."/>
        </authorList>
    </citation>
    <scope>NUCLEOTIDE SEQUENCE [LARGE SCALE GENOMIC DNA]</scope>
    <source>
        <strain evidence="17">CGMCC 1.12923</strain>
    </source>
</reference>
<dbReference type="PROSITE" id="PS50283">
    <property type="entry name" value="NA_SOLUT_SYMP_3"/>
    <property type="match status" value="1"/>
</dbReference>
<evidence type="ECO:0000256" key="10">
    <source>
        <dbReference type="ARBA" id="ARBA00023136"/>
    </source>
</evidence>
<keyword evidence="5 11" id="KW-0597">Phosphoprotein</keyword>
<dbReference type="PANTHER" id="PTHR43047">
    <property type="entry name" value="TWO-COMPONENT HISTIDINE PROTEIN KINASE"/>
    <property type="match status" value="1"/>
</dbReference>
<feature type="transmembrane region" description="Helical" evidence="13">
    <location>
        <begin position="37"/>
        <end position="56"/>
    </location>
</feature>
<feature type="domain" description="Response regulatory" evidence="15">
    <location>
        <begin position="1004"/>
        <end position="1118"/>
    </location>
</feature>
<dbReference type="Gene3D" id="3.30.565.10">
    <property type="entry name" value="Histidine kinase-like ATPase, C-terminal domain"/>
    <property type="match status" value="1"/>
</dbReference>
<dbReference type="Pfam" id="PF00072">
    <property type="entry name" value="Response_reg"/>
    <property type="match status" value="1"/>
</dbReference>
<dbReference type="Pfam" id="PF12860">
    <property type="entry name" value="PAS_7"/>
    <property type="match status" value="1"/>
</dbReference>
<dbReference type="SMART" id="SM00387">
    <property type="entry name" value="HATPase_c"/>
    <property type="match status" value="1"/>
</dbReference>
<evidence type="ECO:0000256" key="2">
    <source>
        <dbReference type="ARBA" id="ARBA00004141"/>
    </source>
</evidence>
<dbReference type="CDD" id="cd00082">
    <property type="entry name" value="HisKA"/>
    <property type="match status" value="1"/>
</dbReference>
<evidence type="ECO:0000313" key="17">
    <source>
        <dbReference type="Proteomes" id="UP000614272"/>
    </source>
</evidence>
<dbReference type="RefSeq" id="WP_099035878.1">
    <property type="nucleotide sequence ID" value="NZ_BMGJ01000015.1"/>
</dbReference>
<dbReference type="Gene3D" id="3.30.450.20">
    <property type="entry name" value="PAS domain"/>
    <property type="match status" value="1"/>
</dbReference>
<dbReference type="CDD" id="cd10322">
    <property type="entry name" value="SLC5sbd"/>
    <property type="match status" value="1"/>
</dbReference>
<dbReference type="PANTHER" id="PTHR43047:SF9">
    <property type="entry name" value="HISTIDINE KINASE"/>
    <property type="match status" value="1"/>
</dbReference>
<accession>A0ABQ1RL85</accession>
<comment type="catalytic activity">
    <reaction evidence="1">
        <text>ATP + protein L-histidine = ADP + protein N-phospho-L-histidine.</text>
        <dbReference type="EC" id="2.7.13.3"/>
    </reaction>
</comment>
<evidence type="ECO:0000256" key="5">
    <source>
        <dbReference type="ARBA" id="ARBA00022553"/>
    </source>
</evidence>
<feature type="transmembrane region" description="Helical" evidence="13">
    <location>
        <begin position="433"/>
        <end position="451"/>
    </location>
</feature>
<feature type="transmembrane region" description="Helical" evidence="13">
    <location>
        <begin position="237"/>
        <end position="254"/>
    </location>
</feature>
<keyword evidence="8" id="KW-0418">Kinase</keyword>
<keyword evidence="6" id="KW-0808">Transferase</keyword>
<evidence type="ECO:0000259" key="15">
    <source>
        <dbReference type="PROSITE" id="PS50110"/>
    </source>
</evidence>
<dbReference type="InterPro" id="IPR005467">
    <property type="entry name" value="His_kinase_dom"/>
</dbReference>
<feature type="transmembrane region" description="Helical" evidence="13">
    <location>
        <begin position="471"/>
        <end position="490"/>
    </location>
</feature>
<proteinExistence type="inferred from homology"/>
<keyword evidence="7 13" id="KW-0812">Transmembrane</keyword>
<dbReference type="InterPro" id="IPR001734">
    <property type="entry name" value="Na/solute_symporter"/>
</dbReference>
<dbReference type="EC" id="2.7.13.3" evidence="4"/>
<keyword evidence="9 13" id="KW-1133">Transmembrane helix</keyword>
<dbReference type="EMBL" id="BMGJ01000015">
    <property type="protein sequence ID" value="GGD74176.1"/>
    <property type="molecule type" value="Genomic_DNA"/>
</dbReference>
<feature type="transmembrane region" description="Helical" evidence="13">
    <location>
        <begin position="275"/>
        <end position="299"/>
    </location>
</feature>
<evidence type="ECO:0000256" key="8">
    <source>
        <dbReference type="ARBA" id="ARBA00022777"/>
    </source>
</evidence>
<dbReference type="Gene3D" id="1.10.287.130">
    <property type="match status" value="1"/>
</dbReference>
<evidence type="ECO:0000256" key="13">
    <source>
        <dbReference type="SAM" id="Phobius"/>
    </source>
</evidence>
<dbReference type="InterPro" id="IPR001789">
    <property type="entry name" value="Sig_transdc_resp-reg_receiver"/>
</dbReference>
<dbReference type="Gene3D" id="1.20.1730.10">
    <property type="entry name" value="Sodium/glucose cotransporter"/>
    <property type="match status" value="1"/>
</dbReference>
<evidence type="ECO:0000259" key="14">
    <source>
        <dbReference type="PROSITE" id="PS50109"/>
    </source>
</evidence>
<dbReference type="InterPro" id="IPR003594">
    <property type="entry name" value="HATPase_dom"/>
</dbReference>
<dbReference type="NCBIfam" id="NF041832">
    <property type="entry name" value="near_NosP_CTERM"/>
    <property type="match status" value="1"/>
</dbReference>
<dbReference type="InterPro" id="IPR038377">
    <property type="entry name" value="Na/Glc_symporter_sf"/>
</dbReference>
<feature type="domain" description="Histidine kinase" evidence="14">
    <location>
        <begin position="769"/>
        <end position="979"/>
    </location>
</feature>